<protein>
    <submittedName>
        <fullName evidence="1">Uncharacterized protein</fullName>
    </submittedName>
</protein>
<dbReference type="RefSeq" id="XP_050501746.1">
    <property type="nucleotide sequence ID" value="XM_050645789.1"/>
</dbReference>
<organism evidence="1 2">
    <name type="scientific">Diabrotica virgifera virgifera</name>
    <name type="common">western corn rootworm</name>
    <dbReference type="NCBI Taxonomy" id="50390"/>
    <lineage>
        <taxon>Eukaryota</taxon>
        <taxon>Metazoa</taxon>
        <taxon>Ecdysozoa</taxon>
        <taxon>Arthropoda</taxon>
        <taxon>Hexapoda</taxon>
        <taxon>Insecta</taxon>
        <taxon>Pterygota</taxon>
        <taxon>Neoptera</taxon>
        <taxon>Endopterygota</taxon>
        <taxon>Coleoptera</taxon>
        <taxon>Polyphaga</taxon>
        <taxon>Cucujiformia</taxon>
        <taxon>Chrysomeloidea</taxon>
        <taxon>Chrysomelidae</taxon>
        <taxon>Galerucinae</taxon>
        <taxon>Diabroticina</taxon>
        <taxon>Diabroticites</taxon>
        <taxon>Diabrotica</taxon>
    </lineage>
</organism>
<dbReference type="EnsemblMetazoa" id="XM_050645789.1">
    <property type="protein sequence ID" value="XP_050501746.1"/>
    <property type="gene ID" value="LOC126881496"/>
</dbReference>
<dbReference type="SUPFAM" id="SSF47565">
    <property type="entry name" value="Insect pheromone/odorant-binding proteins"/>
    <property type="match status" value="1"/>
</dbReference>
<dbReference type="CDD" id="cd23992">
    <property type="entry name" value="PBP_GOBP"/>
    <property type="match status" value="1"/>
</dbReference>
<sequence>MFATDLNTLLLFASFRTSVSIIGTIRSVTMNHNQLLIAFVIVASFALEGYCAAAAPESPPTNVTIKDYCIKETKISPDKVKKIEEESEEEIDEQGYCYIQCIFVSMELIDSKGNLNVKKTMAAFDDMDEECLKKVKKIMECTDMAALDDCEK</sequence>
<accession>A0ABM5JUY1</accession>
<dbReference type="GeneID" id="126881496"/>
<keyword evidence="2" id="KW-1185">Reference proteome</keyword>
<evidence type="ECO:0000313" key="2">
    <source>
        <dbReference type="Proteomes" id="UP001652700"/>
    </source>
</evidence>
<evidence type="ECO:0000313" key="1">
    <source>
        <dbReference type="EnsemblMetazoa" id="XP_050501746.1"/>
    </source>
</evidence>
<dbReference type="Proteomes" id="UP001652700">
    <property type="component" value="Unplaced"/>
</dbReference>
<dbReference type="Gene3D" id="1.10.238.20">
    <property type="entry name" value="Pheromone/general odorant binding protein domain"/>
    <property type="match status" value="1"/>
</dbReference>
<dbReference type="Pfam" id="PF01395">
    <property type="entry name" value="PBP_GOBP"/>
    <property type="match status" value="1"/>
</dbReference>
<name>A0ABM5JUY1_DIAVI</name>
<dbReference type="InterPro" id="IPR036728">
    <property type="entry name" value="PBP_GOBP_sf"/>
</dbReference>
<reference evidence="1" key="1">
    <citation type="submission" date="2025-05" db="UniProtKB">
        <authorList>
            <consortium name="EnsemblMetazoa"/>
        </authorList>
    </citation>
    <scope>IDENTIFICATION</scope>
</reference>
<dbReference type="InterPro" id="IPR006170">
    <property type="entry name" value="PBP/GOBP"/>
</dbReference>
<proteinExistence type="predicted"/>